<evidence type="ECO:0000313" key="2">
    <source>
        <dbReference type="EMBL" id="MET6998405.1"/>
    </source>
</evidence>
<protein>
    <submittedName>
        <fullName evidence="2">Alkaline phosphatase family protein</fullName>
    </submittedName>
</protein>
<dbReference type="SUPFAM" id="SSF53649">
    <property type="entry name" value="Alkaline phosphatase-like"/>
    <property type="match status" value="1"/>
</dbReference>
<dbReference type="Pfam" id="PF01663">
    <property type="entry name" value="Phosphodiest"/>
    <property type="match status" value="2"/>
</dbReference>
<name>A0ABV2T7S7_9BACT</name>
<keyword evidence="3" id="KW-1185">Reference proteome</keyword>
<dbReference type="PANTHER" id="PTHR10151:SF120">
    <property type="entry name" value="BIS(5'-ADENOSYL)-TRIPHOSPHATASE"/>
    <property type="match status" value="1"/>
</dbReference>
<proteinExistence type="predicted"/>
<dbReference type="RefSeq" id="WP_354661040.1">
    <property type="nucleotide sequence ID" value="NZ_JBEXAC010000001.1"/>
</dbReference>
<dbReference type="InterPro" id="IPR032309">
    <property type="entry name" value="DUF4983"/>
</dbReference>
<evidence type="ECO:0000259" key="1">
    <source>
        <dbReference type="Pfam" id="PF16356"/>
    </source>
</evidence>
<dbReference type="SUPFAM" id="SSF49899">
    <property type="entry name" value="Concanavalin A-like lectins/glucanases"/>
    <property type="match status" value="1"/>
</dbReference>
<dbReference type="Gene3D" id="3.40.720.10">
    <property type="entry name" value="Alkaline Phosphatase, subunit A"/>
    <property type="match status" value="1"/>
</dbReference>
<comment type="caution">
    <text evidence="2">The sequence shown here is derived from an EMBL/GenBank/DDBJ whole genome shotgun (WGS) entry which is preliminary data.</text>
</comment>
<accession>A0ABV2T7S7</accession>
<dbReference type="Pfam" id="PF16356">
    <property type="entry name" value="DUF4983"/>
    <property type="match status" value="1"/>
</dbReference>
<evidence type="ECO:0000313" key="3">
    <source>
        <dbReference type="Proteomes" id="UP001549749"/>
    </source>
</evidence>
<dbReference type="Proteomes" id="UP001549749">
    <property type="component" value="Unassembled WGS sequence"/>
</dbReference>
<dbReference type="InterPro" id="IPR002591">
    <property type="entry name" value="Phosphodiest/P_Trfase"/>
</dbReference>
<dbReference type="Pfam" id="PF13385">
    <property type="entry name" value="Laminin_G_3"/>
    <property type="match status" value="1"/>
</dbReference>
<sequence length="567" mass="62180">MALIKYLIRSARHFAVIVMGVALVLLQASCFKEKFPVVGEPGDVAPGDTTSAPVIKSTGKKVLLIAINGCRGDVMRDAAIPNIKGLLPHAVYSFDALTQAPTLSGPGWSSMLTGVWGSKHGVTNDGFTPNNLLQYPMIYKYIKTLNPSLRTVAICASPLLNEQLITHADVKVNADNNDIAVKDSAIGRLKNDNPDMMVVNFNGPENAGKQSGYDAAVPEYMNAITTADGYVGEMLTALNSRSNIANEDWLVIITTDHGGNINGHGGGSYAEQNIFTVFYNKSFLSREVIPPANTLKTVKYQNLKEYAYTDAASLNFDDFRQFTVQFEVRSPQMENYNGPVLIGNKDWNSGGNVGWVIYAKGPIVGFNAGDGAGNRFDIDATDAPHLDDNQWHHVTLTVDRGGDVRLWQDGKLYKSASMLRVTKLNPNVRLKLVIDDDITETFGSRWGNAEISMTNIRLWKTILSDETIKNYSLCDTAVTTAHPNYADLVAWWKGTDGSGTVIKDYGPNQMDMTIKGNPLWEEQQIDLCNKPLPPTVPTMVDIAPGILSWLKINVDAGWKMDGRSWLP</sequence>
<dbReference type="PANTHER" id="PTHR10151">
    <property type="entry name" value="ECTONUCLEOTIDE PYROPHOSPHATASE/PHOSPHODIESTERASE"/>
    <property type="match status" value="1"/>
</dbReference>
<reference evidence="2 3" key="1">
    <citation type="submission" date="2024-06" db="EMBL/GenBank/DDBJ databases">
        <title>Chitinophaga defluvii sp. nov., isolated from municipal sewage.</title>
        <authorList>
            <person name="Zhang L."/>
        </authorList>
    </citation>
    <scope>NUCLEOTIDE SEQUENCE [LARGE SCALE GENOMIC DNA]</scope>
    <source>
        <strain evidence="2 3">H8</strain>
    </source>
</reference>
<dbReference type="InterPro" id="IPR017850">
    <property type="entry name" value="Alkaline_phosphatase_core_sf"/>
</dbReference>
<feature type="domain" description="DUF4983" evidence="1">
    <location>
        <begin position="478"/>
        <end position="566"/>
    </location>
</feature>
<dbReference type="Gene3D" id="2.60.120.200">
    <property type="match status" value="1"/>
</dbReference>
<dbReference type="InterPro" id="IPR013320">
    <property type="entry name" value="ConA-like_dom_sf"/>
</dbReference>
<dbReference type="EMBL" id="JBEXAC010000001">
    <property type="protein sequence ID" value="MET6998405.1"/>
    <property type="molecule type" value="Genomic_DNA"/>
</dbReference>
<organism evidence="2 3">
    <name type="scientific">Chitinophaga defluvii</name>
    <dbReference type="NCBI Taxonomy" id="3163343"/>
    <lineage>
        <taxon>Bacteria</taxon>
        <taxon>Pseudomonadati</taxon>
        <taxon>Bacteroidota</taxon>
        <taxon>Chitinophagia</taxon>
        <taxon>Chitinophagales</taxon>
        <taxon>Chitinophagaceae</taxon>
        <taxon>Chitinophaga</taxon>
    </lineage>
</organism>
<gene>
    <name evidence="2" type="ORF">ABR189_13540</name>
</gene>